<dbReference type="GO" id="GO:0006360">
    <property type="term" value="P:transcription by RNA polymerase I"/>
    <property type="evidence" value="ECO:0007669"/>
    <property type="project" value="TreeGrafter"/>
</dbReference>
<evidence type="ECO:0000313" key="3">
    <source>
        <dbReference type="EMBL" id="KAJ6791712.1"/>
    </source>
</evidence>
<organism evidence="3 4">
    <name type="scientific">Iris pallida</name>
    <name type="common">Sweet iris</name>
    <dbReference type="NCBI Taxonomy" id="29817"/>
    <lineage>
        <taxon>Eukaryota</taxon>
        <taxon>Viridiplantae</taxon>
        <taxon>Streptophyta</taxon>
        <taxon>Embryophyta</taxon>
        <taxon>Tracheophyta</taxon>
        <taxon>Spermatophyta</taxon>
        <taxon>Magnoliopsida</taxon>
        <taxon>Liliopsida</taxon>
        <taxon>Asparagales</taxon>
        <taxon>Iridaceae</taxon>
        <taxon>Iridoideae</taxon>
        <taxon>Irideae</taxon>
        <taxon>Iris</taxon>
    </lineage>
</organism>
<accession>A0AAX6DIS3</accession>
<evidence type="ECO:0000256" key="1">
    <source>
        <dbReference type="ARBA" id="ARBA00023054"/>
    </source>
</evidence>
<comment type="caution">
    <text evidence="3">The sequence shown here is derived from an EMBL/GenBank/DDBJ whole genome shotgun (WGS) entry which is preliminary data.</text>
</comment>
<gene>
    <name evidence="3" type="ORF">M6B38_240930</name>
</gene>
<proteinExistence type="predicted"/>
<dbReference type="AlphaFoldDB" id="A0AAX6DIS3"/>
<feature type="compositionally biased region" description="Acidic residues" evidence="2">
    <location>
        <begin position="16"/>
        <end position="43"/>
    </location>
</feature>
<evidence type="ECO:0000256" key="2">
    <source>
        <dbReference type="SAM" id="MobiDB-lite"/>
    </source>
</evidence>
<dbReference type="GO" id="GO:0042393">
    <property type="term" value="F:histone binding"/>
    <property type="evidence" value="ECO:0007669"/>
    <property type="project" value="TreeGrafter"/>
</dbReference>
<dbReference type="PANTHER" id="PTHR22691:SF8">
    <property type="entry name" value="PROTEIN SPT2 HOMOLOG"/>
    <property type="match status" value="1"/>
</dbReference>
<dbReference type="GO" id="GO:0006334">
    <property type="term" value="P:nucleosome assembly"/>
    <property type="evidence" value="ECO:0007669"/>
    <property type="project" value="TreeGrafter"/>
</dbReference>
<feature type="region of interest" description="Disordered" evidence="2">
    <location>
        <begin position="244"/>
        <end position="271"/>
    </location>
</feature>
<reference evidence="3" key="1">
    <citation type="journal article" date="2023" name="GigaByte">
        <title>Genome assembly of the bearded iris, Iris pallida Lam.</title>
        <authorList>
            <person name="Bruccoleri R.E."/>
            <person name="Oakeley E.J."/>
            <person name="Faust A.M.E."/>
            <person name="Altorfer M."/>
            <person name="Dessus-Babus S."/>
            <person name="Burckhardt D."/>
            <person name="Oertli M."/>
            <person name="Naumann U."/>
            <person name="Petersen F."/>
            <person name="Wong J."/>
        </authorList>
    </citation>
    <scope>NUCLEOTIDE SEQUENCE</scope>
    <source>
        <strain evidence="3">GSM-AAB239-AS_SAM_17_03QT</strain>
    </source>
</reference>
<protein>
    <submittedName>
        <fullName evidence="3">Hepatoma-derived growth factor-related protein 2</fullName>
    </submittedName>
</protein>
<dbReference type="EMBL" id="JANAVB010044218">
    <property type="protein sequence ID" value="KAJ6791712.1"/>
    <property type="molecule type" value="Genomic_DNA"/>
</dbReference>
<dbReference type="PANTHER" id="PTHR22691">
    <property type="entry name" value="YEAST SPT2-RELATED"/>
    <property type="match status" value="1"/>
</dbReference>
<feature type="compositionally biased region" description="Polar residues" evidence="2">
    <location>
        <begin position="121"/>
        <end position="138"/>
    </location>
</feature>
<dbReference type="GO" id="GO:0005730">
    <property type="term" value="C:nucleolus"/>
    <property type="evidence" value="ECO:0007669"/>
    <property type="project" value="TreeGrafter"/>
</dbReference>
<sequence length="271" mass="30472">MQSHYKTGMNRRGEEYYEQEDYDDYEDDEEDSEEEEEEEEEEPEISKEQQEFLSLREQIKEKIRQKLKKQSATAFGRQSQVNKKTMTNDKFGSFFCPSQPVIASRVLDERRSILETNHTVSRIPSSTSGSIKGPASTTSEKKAHAQQVKVISEVKRKAQTLKDMRDYSFLLSDDADFPVSDKEAAAAAAACSPKAGSKFCSSFMKVKPPMGKHMPARPVPNGHKMKPSFVKNLQSKTRVDTVKGAVMSRSRPVSSENRKVVGGNGSRSCRA</sequence>
<feature type="region of interest" description="Disordered" evidence="2">
    <location>
        <begin position="121"/>
        <end position="144"/>
    </location>
</feature>
<evidence type="ECO:0000313" key="4">
    <source>
        <dbReference type="Proteomes" id="UP001140949"/>
    </source>
</evidence>
<reference evidence="3" key="2">
    <citation type="submission" date="2023-04" db="EMBL/GenBank/DDBJ databases">
        <authorList>
            <person name="Bruccoleri R.E."/>
            <person name="Oakeley E.J."/>
            <person name="Faust A.-M."/>
            <person name="Dessus-Babus S."/>
            <person name="Altorfer M."/>
            <person name="Burckhardt D."/>
            <person name="Oertli M."/>
            <person name="Naumann U."/>
            <person name="Petersen F."/>
            <person name="Wong J."/>
        </authorList>
    </citation>
    <scope>NUCLEOTIDE SEQUENCE</scope>
    <source>
        <strain evidence="3">GSM-AAB239-AS_SAM_17_03QT</strain>
        <tissue evidence="3">Leaf</tissue>
    </source>
</reference>
<keyword evidence="1" id="KW-0175">Coiled coil</keyword>
<feature type="region of interest" description="Disordered" evidence="2">
    <location>
        <begin position="1"/>
        <end position="51"/>
    </location>
</feature>
<keyword evidence="4" id="KW-1185">Reference proteome</keyword>
<dbReference type="Proteomes" id="UP001140949">
    <property type="component" value="Unassembled WGS sequence"/>
</dbReference>
<dbReference type="GO" id="GO:0003677">
    <property type="term" value="F:DNA binding"/>
    <property type="evidence" value="ECO:0007669"/>
    <property type="project" value="TreeGrafter"/>
</dbReference>
<name>A0AAX6DIS3_IRIPA</name>